<dbReference type="EMBL" id="VOSL01000051">
    <property type="protein sequence ID" value="TXD35284.1"/>
    <property type="molecule type" value="Genomic_DNA"/>
</dbReference>
<dbReference type="RefSeq" id="WP_146974629.1">
    <property type="nucleotide sequence ID" value="NZ_VOSL01000051.1"/>
</dbReference>
<feature type="compositionally biased region" description="Low complexity" evidence="1">
    <location>
        <begin position="130"/>
        <end position="151"/>
    </location>
</feature>
<dbReference type="AlphaFoldDB" id="A0A5C6X990"/>
<evidence type="ECO:0000313" key="4">
    <source>
        <dbReference type="Proteomes" id="UP000321046"/>
    </source>
</evidence>
<protein>
    <submittedName>
        <fullName evidence="3">DUF2382 domain-containing protein</fullName>
    </submittedName>
</protein>
<comment type="caution">
    <text evidence="3">The sequence shown here is derived from an EMBL/GenBank/DDBJ whole genome shotgun (WGS) entry which is preliminary data.</text>
</comment>
<name>A0A5C6X990_9DELT</name>
<feature type="region of interest" description="Disordered" evidence="1">
    <location>
        <begin position="116"/>
        <end position="180"/>
    </location>
</feature>
<feature type="domain" description="DUF2382" evidence="2">
    <location>
        <begin position="178"/>
        <end position="287"/>
    </location>
</feature>
<evidence type="ECO:0000256" key="1">
    <source>
        <dbReference type="SAM" id="MobiDB-lite"/>
    </source>
</evidence>
<dbReference type="InterPro" id="IPR052967">
    <property type="entry name" value="Stress_Response_Assoc"/>
</dbReference>
<accession>A0A5C6X990</accession>
<dbReference type="PANTHER" id="PTHR38463">
    <property type="entry name" value="STRESS RESPONSE PROTEIN YSNF"/>
    <property type="match status" value="1"/>
</dbReference>
<sequence>MSMSVIALYENVDQAKSTVKELKDANINRSNIDFIKNAHEDHQGFFKGLFSDTDSDQAEAKKSLKKLQKIGIQPREAERYAAGVRDGCSLIIVHSDDRAKIERARQIMDRYALSNVGDRYGSEPRSTLKGSQAGAGSTASSSTSSASTDTGKVGAGAATGSEVGLTDAGPSGGASKKLQAAEEELKVGKREVETGGVRAFTRVTETPVEETVNLREEKVDVQRHKVDRPVSEGDHIFEEESVAFTERHEEAVVSKETHVTEEVVINQEVEEHPETIRETLRSQEIDIETLSEGGNTGRFSQFKGDFDRHYAANYAGSGHSKEEYELGYRYGMALAEHGNHRNRKWDDVEPHARKGWETRNQGTWNDFRDAIRYGWDRIRGKEEGSRPSSGM</sequence>
<gene>
    <name evidence="3" type="ORF">FRC96_11450</name>
</gene>
<organism evidence="3 4">
    <name type="scientific">Lujinxingia vulgaris</name>
    <dbReference type="NCBI Taxonomy" id="2600176"/>
    <lineage>
        <taxon>Bacteria</taxon>
        <taxon>Deltaproteobacteria</taxon>
        <taxon>Bradymonadales</taxon>
        <taxon>Lujinxingiaceae</taxon>
        <taxon>Lujinxingia</taxon>
    </lineage>
</organism>
<dbReference type="Pfam" id="PF09557">
    <property type="entry name" value="DUF2382"/>
    <property type="match status" value="1"/>
</dbReference>
<evidence type="ECO:0000259" key="2">
    <source>
        <dbReference type="Pfam" id="PF09557"/>
    </source>
</evidence>
<proteinExistence type="predicted"/>
<dbReference type="InterPro" id="IPR019060">
    <property type="entry name" value="DUF2382"/>
</dbReference>
<dbReference type="PANTHER" id="PTHR38463:SF1">
    <property type="entry name" value="STRESS RESPONSE PROTEIN YSNF"/>
    <property type="match status" value="1"/>
</dbReference>
<dbReference type="Proteomes" id="UP000321046">
    <property type="component" value="Unassembled WGS sequence"/>
</dbReference>
<evidence type="ECO:0000313" key="3">
    <source>
        <dbReference type="EMBL" id="TXD35284.1"/>
    </source>
</evidence>
<dbReference type="OrthoDB" id="581516at2"/>
<reference evidence="3 4" key="1">
    <citation type="submission" date="2019-08" db="EMBL/GenBank/DDBJ databases">
        <title>Bradymonadales sp. TMQ2.</title>
        <authorList>
            <person name="Liang Q."/>
        </authorList>
    </citation>
    <scope>NUCLEOTIDE SEQUENCE [LARGE SCALE GENOMIC DNA]</scope>
    <source>
        <strain evidence="3 4">TMQ2</strain>
    </source>
</reference>